<dbReference type="InterPro" id="IPR002016">
    <property type="entry name" value="Haem_peroxidase"/>
</dbReference>
<comment type="subunit">
    <text evidence="12">Homodimer or homotetramer.</text>
</comment>
<proteinExistence type="inferred from homology"/>
<keyword evidence="12 13" id="KW-0732">Signal</keyword>
<keyword evidence="16" id="KW-1185">Reference proteome</keyword>
<dbReference type="CDD" id="cd00649">
    <property type="entry name" value="catalase_peroxidase_1"/>
    <property type="match status" value="1"/>
</dbReference>
<sequence length="800" mass="87399" precursor="true">MLFRSLLLTAAFTTQAAVATPPAGHAAEGAAGASKCPVTGAMQYFTALKNAAEGVEADGPESAPPEEYQDARQAPKTLDEWWPNRLDLRMLHQNAPSSNPLGADFNYAEEFAKLDLNELKADIEKCMTTSQDWWPADYGHYGPFFIRMAWHSAGTYRMADGRGGASDGTQRFAPLNSWPDNGNLDKARRLLWPVKQKYGQKISWADLMVFAGNCALESAGFETFGFAGGREDVWEPQQDVYWGPEKKWMSDDRYTVGEPLQKPLGATTMGLIYVNPEGPKGNPDPLAAAHAIRQTFGNMGMNDEETVALIAGGHTLGKTHGAASPKEYVGPEPEGAGIEEQGFGWRNKFGTGNAGDTITSGLEGAWTSTPAEWSQGYWENLFEYEWELTKSPAGAHQWTPKNGGGAGTVPDAHDPEKSHAPMMLTTDLSLKRDPGFRKISERFYKNPEEFNKAFAKAWYKLIHRDMGPHSRCLGPWVPEPQIWQDPIPEVDYKQVTDADVQSLKGKILASGLTVPELVQTAWASASTFRGSDMRGGANGARIRLAPQKDWEVNQPEQLARVLAKLEKIQQDFNGAQSGGKQVSLADVIVLAGCAAVEKAAEDAGHDVTVPFTPGRADTTQELTDVEGMAVLEPASDGFRNYTSGGDRRSLEEQLVDRAQLLTLSAPELTVLVGGMRALDANYEGAQHGVFTDEPGKLTNEFFVNLLDMGVVWSESDDEPGVYEGRDRESGELKWTGTRVDLVFGSNSQLRALAEAYASEDAGEKFVNDFVAAWAKVMNLDRFDLDRSDRTGSAPVAVNQR</sequence>
<evidence type="ECO:0000256" key="12">
    <source>
        <dbReference type="HAMAP-Rule" id="MF_01961"/>
    </source>
</evidence>
<dbReference type="Proteomes" id="UP000316714">
    <property type="component" value="Unassembled WGS sequence"/>
</dbReference>
<evidence type="ECO:0000256" key="10">
    <source>
        <dbReference type="ARBA" id="ARBA00067012"/>
    </source>
</evidence>
<comment type="catalytic activity">
    <reaction evidence="8 12 13">
        <text>H2O2 + AH2 = A + 2 H2O</text>
        <dbReference type="Rhea" id="RHEA:30275"/>
        <dbReference type="ChEBI" id="CHEBI:13193"/>
        <dbReference type="ChEBI" id="CHEBI:15377"/>
        <dbReference type="ChEBI" id="CHEBI:16240"/>
        <dbReference type="ChEBI" id="CHEBI:17499"/>
        <dbReference type="EC" id="1.11.1.21"/>
    </reaction>
</comment>
<feature type="signal peptide" evidence="12 13">
    <location>
        <begin position="1"/>
        <end position="19"/>
    </location>
</feature>
<dbReference type="RefSeq" id="WP_146562287.1">
    <property type="nucleotide sequence ID" value="NZ_SIHJ01000001.1"/>
</dbReference>
<dbReference type="GO" id="GO:0042744">
    <property type="term" value="P:hydrogen peroxide catabolic process"/>
    <property type="evidence" value="ECO:0007669"/>
    <property type="project" value="UniProtKB-KW"/>
</dbReference>
<evidence type="ECO:0000256" key="2">
    <source>
        <dbReference type="ARBA" id="ARBA00022617"/>
    </source>
</evidence>
<dbReference type="EC" id="1.11.1.21" evidence="10 12"/>
<dbReference type="PROSITE" id="PS50873">
    <property type="entry name" value="PEROXIDASE_4"/>
    <property type="match status" value="1"/>
</dbReference>
<comment type="catalytic activity">
    <reaction evidence="7 12 13">
        <text>2 H2O2 = O2 + 2 H2O</text>
        <dbReference type="Rhea" id="RHEA:20309"/>
        <dbReference type="ChEBI" id="CHEBI:15377"/>
        <dbReference type="ChEBI" id="CHEBI:15379"/>
        <dbReference type="ChEBI" id="CHEBI:16240"/>
        <dbReference type="EC" id="1.11.1.21"/>
    </reaction>
</comment>
<dbReference type="FunFam" id="1.10.420.10:FF:000002">
    <property type="entry name" value="Catalase-peroxidase"/>
    <property type="match status" value="1"/>
</dbReference>
<keyword evidence="1 12" id="KW-0575">Peroxidase</keyword>
<dbReference type="GO" id="GO:0070301">
    <property type="term" value="P:cellular response to hydrogen peroxide"/>
    <property type="evidence" value="ECO:0007669"/>
    <property type="project" value="TreeGrafter"/>
</dbReference>
<dbReference type="NCBIfam" id="NF011635">
    <property type="entry name" value="PRK15061.1"/>
    <property type="match status" value="1"/>
</dbReference>
<accession>A0A5C5VC61</accession>
<evidence type="ECO:0000256" key="9">
    <source>
        <dbReference type="ARBA" id="ARBA00060838"/>
    </source>
</evidence>
<dbReference type="EMBL" id="SIHJ01000001">
    <property type="protein sequence ID" value="TWT35841.1"/>
    <property type="molecule type" value="Genomic_DNA"/>
</dbReference>
<dbReference type="GO" id="GO:0046872">
    <property type="term" value="F:metal ion binding"/>
    <property type="evidence" value="ECO:0007669"/>
    <property type="project" value="UniProtKB-KW"/>
</dbReference>
<dbReference type="PANTHER" id="PTHR30555">
    <property type="entry name" value="HYDROPEROXIDASE I, BIFUNCTIONAL CATALASE-PEROXIDASE"/>
    <property type="match status" value="1"/>
</dbReference>
<dbReference type="InterPro" id="IPR010255">
    <property type="entry name" value="Haem_peroxidase_sf"/>
</dbReference>
<dbReference type="PROSITE" id="PS00435">
    <property type="entry name" value="PEROXIDASE_1"/>
    <property type="match status" value="1"/>
</dbReference>
<protein>
    <recommendedName>
        <fullName evidence="11 12">Catalase-peroxidase</fullName>
        <shortName evidence="12">CP</shortName>
        <ecNumber evidence="10 12">1.11.1.21</ecNumber>
    </recommendedName>
    <alternativeName>
        <fullName evidence="12">Peroxidase/catalase</fullName>
    </alternativeName>
</protein>
<feature type="active site" description="Proton acceptor" evidence="12">
    <location>
        <position position="151"/>
    </location>
</feature>
<comment type="caution">
    <text evidence="12">Lacks conserved residue(s) required for the propagation of feature annotation.</text>
</comment>
<feature type="site" description="Transition state stabilizer" evidence="12">
    <location>
        <position position="147"/>
    </location>
</feature>
<dbReference type="AlphaFoldDB" id="A0A5C5VC61"/>
<feature type="binding site" description="axial binding residue" evidence="12">
    <location>
        <position position="314"/>
    </location>
    <ligand>
        <name>heme b</name>
        <dbReference type="ChEBI" id="CHEBI:60344"/>
    </ligand>
    <ligandPart>
        <name>Fe</name>
        <dbReference type="ChEBI" id="CHEBI:18248"/>
    </ligandPart>
</feature>
<dbReference type="InterPro" id="IPR019793">
    <property type="entry name" value="Peroxidases_heam-ligand_BS"/>
</dbReference>
<dbReference type="PROSITE" id="PS00436">
    <property type="entry name" value="PEROXIDASE_2"/>
    <property type="match status" value="1"/>
</dbReference>
<dbReference type="CDD" id="cd08200">
    <property type="entry name" value="catalase_peroxidase_2"/>
    <property type="match status" value="1"/>
</dbReference>
<dbReference type="SUPFAM" id="SSF48113">
    <property type="entry name" value="Heme-dependent peroxidases"/>
    <property type="match status" value="2"/>
</dbReference>
<evidence type="ECO:0000256" key="7">
    <source>
        <dbReference type="ARBA" id="ARBA00049145"/>
    </source>
</evidence>
<keyword evidence="3 12" id="KW-0479">Metal-binding</keyword>
<dbReference type="InterPro" id="IPR000763">
    <property type="entry name" value="Catalase_peroxidase"/>
</dbReference>
<feature type="domain" description="Plant heme peroxidase family profile" evidence="14">
    <location>
        <begin position="184"/>
        <end position="461"/>
    </location>
</feature>
<dbReference type="PRINTS" id="PR00460">
    <property type="entry name" value="BPEROXIDASE"/>
</dbReference>
<evidence type="ECO:0000259" key="14">
    <source>
        <dbReference type="PROSITE" id="PS50873"/>
    </source>
</evidence>
<evidence type="ECO:0000256" key="3">
    <source>
        <dbReference type="ARBA" id="ARBA00022723"/>
    </source>
</evidence>
<dbReference type="GO" id="GO:0004096">
    <property type="term" value="F:catalase activity"/>
    <property type="evidence" value="ECO:0007669"/>
    <property type="project" value="UniProtKB-UniRule"/>
</dbReference>
<evidence type="ECO:0000256" key="8">
    <source>
        <dbReference type="ARBA" id="ARBA00051651"/>
    </source>
</evidence>
<feature type="chain" id="PRO_5023096522" description="Catalase-peroxidase" evidence="12 13">
    <location>
        <begin position="20"/>
        <end position="800"/>
    </location>
</feature>
<dbReference type="NCBIfam" id="TIGR00198">
    <property type="entry name" value="cat_per_HPI"/>
    <property type="match status" value="1"/>
</dbReference>
<dbReference type="FunFam" id="1.10.420.10:FF:000004">
    <property type="entry name" value="Catalase-peroxidase"/>
    <property type="match status" value="1"/>
</dbReference>
<keyword evidence="2 12" id="KW-0349">Heme</keyword>
<evidence type="ECO:0000256" key="5">
    <source>
        <dbReference type="ARBA" id="ARBA00023004"/>
    </source>
</evidence>
<evidence type="ECO:0000256" key="6">
    <source>
        <dbReference type="ARBA" id="ARBA00023324"/>
    </source>
</evidence>
<dbReference type="Gene3D" id="1.10.520.10">
    <property type="match status" value="2"/>
</dbReference>
<dbReference type="Pfam" id="PF00141">
    <property type="entry name" value="peroxidase"/>
    <property type="match status" value="2"/>
</dbReference>
<evidence type="ECO:0000313" key="15">
    <source>
        <dbReference type="EMBL" id="TWT35841.1"/>
    </source>
</evidence>
<dbReference type="Gene3D" id="1.10.420.10">
    <property type="entry name" value="Peroxidase, domain 2"/>
    <property type="match status" value="2"/>
</dbReference>
<gene>
    <name evidence="15" type="primary">katG_1</name>
    <name evidence="12" type="synonym">katG</name>
    <name evidence="15" type="ORF">KOR34_07360</name>
</gene>
<comment type="function">
    <text evidence="12">Bifunctional enzyme with both catalase and broad-spectrum peroxidase activity.</text>
</comment>
<comment type="cofactor">
    <cofactor evidence="12">
        <name>heme b</name>
        <dbReference type="ChEBI" id="CHEBI:60344"/>
    </cofactor>
    <text evidence="12">Binds 1 heme b (iron(II)-protoporphyrin IX) group per dimer.</text>
</comment>
<comment type="similarity">
    <text evidence="9 12 13">Belongs to the peroxidase family. Peroxidase/catalase subfamily.</text>
</comment>
<dbReference type="PRINTS" id="PR00458">
    <property type="entry name" value="PEROXIDASE"/>
</dbReference>
<dbReference type="GO" id="GO:0020037">
    <property type="term" value="F:heme binding"/>
    <property type="evidence" value="ECO:0007669"/>
    <property type="project" value="InterPro"/>
</dbReference>
<evidence type="ECO:0000256" key="4">
    <source>
        <dbReference type="ARBA" id="ARBA00023002"/>
    </source>
</evidence>
<dbReference type="HAMAP" id="MF_01961">
    <property type="entry name" value="Catal_peroxid"/>
    <property type="match status" value="1"/>
</dbReference>
<organism evidence="15 16">
    <name type="scientific">Posidoniimonas corsicana</name>
    <dbReference type="NCBI Taxonomy" id="1938618"/>
    <lineage>
        <taxon>Bacteria</taxon>
        <taxon>Pseudomonadati</taxon>
        <taxon>Planctomycetota</taxon>
        <taxon>Planctomycetia</taxon>
        <taxon>Pirellulales</taxon>
        <taxon>Lacipirellulaceae</taxon>
        <taxon>Posidoniimonas</taxon>
    </lineage>
</organism>
<evidence type="ECO:0000256" key="13">
    <source>
        <dbReference type="RuleBase" id="RU003451"/>
    </source>
</evidence>
<keyword evidence="5 12" id="KW-0408">Iron</keyword>
<reference evidence="15 16" key="1">
    <citation type="submission" date="2019-02" db="EMBL/GenBank/DDBJ databases">
        <title>Deep-cultivation of Planctomycetes and their phenomic and genomic characterization uncovers novel biology.</title>
        <authorList>
            <person name="Wiegand S."/>
            <person name="Jogler M."/>
            <person name="Boedeker C."/>
            <person name="Pinto D."/>
            <person name="Vollmers J."/>
            <person name="Rivas-Marin E."/>
            <person name="Kohn T."/>
            <person name="Peeters S.H."/>
            <person name="Heuer A."/>
            <person name="Rast P."/>
            <person name="Oberbeckmann S."/>
            <person name="Bunk B."/>
            <person name="Jeske O."/>
            <person name="Meyerdierks A."/>
            <person name="Storesund J.E."/>
            <person name="Kallscheuer N."/>
            <person name="Luecker S."/>
            <person name="Lage O.M."/>
            <person name="Pohl T."/>
            <person name="Merkel B.J."/>
            <person name="Hornburger P."/>
            <person name="Mueller R.-W."/>
            <person name="Bruemmer F."/>
            <person name="Labrenz M."/>
            <person name="Spormann A.M."/>
            <person name="Op Den Camp H."/>
            <person name="Overmann J."/>
            <person name="Amann R."/>
            <person name="Jetten M.S.M."/>
            <person name="Mascher T."/>
            <person name="Medema M.H."/>
            <person name="Devos D.P."/>
            <person name="Kaster A.-K."/>
            <person name="Ovreas L."/>
            <person name="Rohde M."/>
            <person name="Galperin M.Y."/>
            <person name="Jogler C."/>
        </authorList>
    </citation>
    <scope>NUCLEOTIDE SEQUENCE [LARGE SCALE GENOMIC DNA]</scope>
    <source>
        <strain evidence="15 16">KOR34</strain>
    </source>
</reference>
<dbReference type="InterPro" id="IPR019794">
    <property type="entry name" value="Peroxidases_AS"/>
</dbReference>
<comment type="PTM">
    <text evidence="12">Formation of the three residue Trp-Tyr-Met cross-link is important for the catalase, but not the peroxidase activity of the enzyme.</text>
</comment>
<evidence type="ECO:0000313" key="16">
    <source>
        <dbReference type="Proteomes" id="UP000316714"/>
    </source>
</evidence>
<comment type="caution">
    <text evidence="15">The sequence shown here is derived from an EMBL/GenBank/DDBJ whole genome shotgun (WGS) entry which is preliminary data.</text>
</comment>
<keyword evidence="4 12" id="KW-0560">Oxidoreductase</keyword>
<dbReference type="PANTHER" id="PTHR30555:SF0">
    <property type="entry name" value="CATALASE-PEROXIDASE"/>
    <property type="match status" value="1"/>
</dbReference>
<feature type="cross-link" description="Tryptophyl-tyrosyl-methioninium (Tyr-Met) (with Trp-150)" evidence="12">
    <location>
        <begin position="273"/>
        <end position="299"/>
    </location>
</feature>
<evidence type="ECO:0000256" key="11">
    <source>
        <dbReference type="ARBA" id="ARBA00074141"/>
    </source>
</evidence>
<name>A0A5C5VC61_9BACT</name>
<keyword evidence="6 12" id="KW-0376">Hydrogen peroxide</keyword>
<dbReference type="FunFam" id="1.10.520.10:FF:000002">
    <property type="entry name" value="Catalase-peroxidase"/>
    <property type="match status" value="1"/>
</dbReference>
<dbReference type="OrthoDB" id="9759743at2"/>
<dbReference type="GO" id="GO:0005829">
    <property type="term" value="C:cytosol"/>
    <property type="evidence" value="ECO:0007669"/>
    <property type="project" value="TreeGrafter"/>
</dbReference>
<evidence type="ECO:0000256" key="1">
    <source>
        <dbReference type="ARBA" id="ARBA00022559"/>
    </source>
</evidence>